<sequence length="11" mass="1267">MLADNLGWFSN</sequence>
<protein>
    <submittedName>
        <fullName evidence="1">Uncharacterized protein</fullName>
    </submittedName>
</protein>
<comment type="caution">
    <text evidence="1">The sequence shown here is derived from an EMBL/GenBank/DDBJ whole genome shotgun (WGS) entry which is preliminary data.</text>
</comment>
<evidence type="ECO:0000313" key="1">
    <source>
        <dbReference type="EMBL" id="KAK9392532.1"/>
    </source>
</evidence>
<dbReference type="EMBL" id="JAOTOJ010000016">
    <property type="protein sequence ID" value="KAK9392532.1"/>
    <property type="molecule type" value="Genomic_DNA"/>
</dbReference>
<name>A0AAW1ATL8_CROAD</name>
<keyword evidence="2" id="KW-1185">Reference proteome</keyword>
<organism evidence="1 2">
    <name type="scientific">Crotalus adamanteus</name>
    <name type="common">Eastern diamondback rattlesnake</name>
    <dbReference type="NCBI Taxonomy" id="8729"/>
    <lineage>
        <taxon>Eukaryota</taxon>
        <taxon>Metazoa</taxon>
        <taxon>Chordata</taxon>
        <taxon>Craniata</taxon>
        <taxon>Vertebrata</taxon>
        <taxon>Euteleostomi</taxon>
        <taxon>Lepidosauria</taxon>
        <taxon>Squamata</taxon>
        <taxon>Bifurcata</taxon>
        <taxon>Unidentata</taxon>
        <taxon>Episquamata</taxon>
        <taxon>Toxicofera</taxon>
        <taxon>Serpentes</taxon>
        <taxon>Colubroidea</taxon>
        <taxon>Viperidae</taxon>
        <taxon>Crotalinae</taxon>
        <taxon>Crotalus</taxon>
    </lineage>
</organism>
<accession>A0AAW1ATL8</accession>
<proteinExistence type="predicted"/>
<evidence type="ECO:0000313" key="2">
    <source>
        <dbReference type="Proteomes" id="UP001474421"/>
    </source>
</evidence>
<reference evidence="1 2" key="1">
    <citation type="journal article" date="2024" name="Proc. Natl. Acad. Sci. U.S.A.">
        <title>The genetic regulatory architecture and epigenomic basis for age-related changes in rattlesnake venom.</title>
        <authorList>
            <person name="Hogan M.P."/>
            <person name="Holding M.L."/>
            <person name="Nystrom G.S."/>
            <person name="Colston T.J."/>
            <person name="Bartlett D.A."/>
            <person name="Mason A.J."/>
            <person name="Ellsworth S.A."/>
            <person name="Rautsaw R.M."/>
            <person name="Lawrence K.C."/>
            <person name="Strickland J.L."/>
            <person name="He B."/>
            <person name="Fraser P."/>
            <person name="Margres M.J."/>
            <person name="Gilbert D.M."/>
            <person name="Gibbs H.L."/>
            <person name="Parkinson C.L."/>
            <person name="Rokyta D.R."/>
        </authorList>
    </citation>
    <scope>NUCLEOTIDE SEQUENCE [LARGE SCALE GENOMIC DNA]</scope>
    <source>
        <strain evidence="1">DRR0105</strain>
    </source>
</reference>
<gene>
    <name evidence="1" type="ORF">NXF25_017376</name>
</gene>
<dbReference type="Proteomes" id="UP001474421">
    <property type="component" value="Unassembled WGS sequence"/>
</dbReference>